<dbReference type="CDD" id="cd00448">
    <property type="entry name" value="YjgF_YER057c_UK114_family"/>
    <property type="match status" value="1"/>
</dbReference>
<dbReference type="PANTHER" id="PTHR11803:SF58">
    <property type="entry name" value="PROTEIN HMF1-RELATED"/>
    <property type="match status" value="1"/>
</dbReference>
<sequence length="132" mass="14523">MKLENIKSKILPPFDNVGIGHAVRYGEWLFISGQIPIDKEGHIVGKNDVRAQTIQVYKIIQGILDELGSGLDNIIKLTTFYVNSDDFPKIAEVRKSFFNRGHLAASSAFCVSALAHPDALVEVEAIAVLTDE</sequence>
<evidence type="ECO:0000313" key="2">
    <source>
        <dbReference type="EMBL" id="SVA49399.1"/>
    </source>
</evidence>
<dbReference type="PANTHER" id="PTHR11803">
    <property type="entry name" value="2-IMINOBUTANOATE/2-IMINOPROPANOATE DEAMINASE RIDA"/>
    <property type="match status" value="1"/>
</dbReference>
<dbReference type="InterPro" id="IPR035959">
    <property type="entry name" value="RutC-like_sf"/>
</dbReference>
<comment type="similarity">
    <text evidence="1">Belongs to the RutC family.</text>
</comment>
<dbReference type="GO" id="GO:0005829">
    <property type="term" value="C:cytosol"/>
    <property type="evidence" value="ECO:0007669"/>
    <property type="project" value="TreeGrafter"/>
</dbReference>
<dbReference type="Gene3D" id="3.30.1330.40">
    <property type="entry name" value="RutC-like"/>
    <property type="match status" value="1"/>
</dbReference>
<protein>
    <submittedName>
        <fullName evidence="2">Uncharacterized protein</fullName>
    </submittedName>
</protein>
<dbReference type="InterPro" id="IPR006175">
    <property type="entry name" value="YjgF/YER057c/UK114"/>
</dbReference>
<reference evidence="2" key="1">
    <citation type="submission" date="2018-05" db="EMBL/GenBank/DDBJ databases">
        <authorList>
            <person name="Lanie J.A."/>
            <person name="Ng W.-L."/>
            <person name="Kazmierczak K.M."/>
            <person name="Andrzejewski T.M."/>
            <person name="Davidsen T.M."/>
            <person name="Wayne K.J."/>
            <person name="Tettelin H."/>
            <person name="Glass J.I."/>
            <person name="Rusch D."/>
            <person name="Podicherti R."/>
            <person name="Tsui H.-C.T."/>
            <person name="Winkler M.E."/>
        </authorList>
    </citation>
    <scope>NUCLEOTIDE SEQUENCE</scope>
</reference>
<dbReference type="GO" id="GO:0019239">
    <property type="term" value="F:deaminase activity"/>
    <property type="evidence" value="ECO:0007669"/>
    <property type="project" value="TreeGrafter"/>
</dbReference>
<gene>
    <name evidence="2" type="ORF">METZ01_LOCUS102253</name>
</gene>
<dbReference type="AlphaFoldDB" id="A0A381WA22"/>
<proteinExistence type="inferred from homology"/>
<accession>A0A381WA22</accession>
<dbReference type="Pfam" id="PF01042">
    <property type="entry name" value="Ribonuc_L-PSP"/>
    <property type="match status" value="1"/>
</dbReference>
<evidence type="ECO:0000256" key="1">
    <source>
        <dbReference type="ARBA" id="ARBA00010552"/>
    </source>
</evidence>
<dbReference type="EMBL" id="UINC01011164">
    <property type="protein sequence ID" value="SVA49399.1"/>
    <property type="molecule type" value="Genomic_DNA"/>
</dbReference>
<organism evidence="2">
    <name type="scientific">marine metagenome</name>
    <dbReference type="NCBI Taxonomy" id="408172"/>
    <lineage>
        <taxon>unclassified sequences</taxon>
        <taxon>metagenomes</taxon>
        <taxon>ecological metagenomes</taxon>
    </lineage>
</organism>
<dbReference type="SUPFAM" id="SSF55298">
    <property type="entry name" value="YjgF-like"/>
    <property type="match status" value="1"/>
</dbReference>
<name>A0A381WA22_9ZZZZ</name>